<evidence type="ECO:0000256" key="10">
    <source>
        <dbReference type="ARBA" id="ARBA00030775"/>
    </source>
</evidence>
<accession>A0ABU1V106</accession>
<evidence type="ECO:0000256" key="4">
    <source>
        <dbReference type="ARBA" id="ARBA00022481"/>
    </source>
</evidence>
<protein>
    <recommendedName>
        <fullName evidence="2">Type II secretion system protein H</fullName>
    </recommendedName>
    <alternativeName>
        <fullName evidence="10">General secretion pathway protein H</fullName>
    </alternativeName>
</protein>
<dbReference type="RefSeq" id="WP_310074078.1">
    <property type="nucleotide sequence ID" value="NZ_JAVDVX010000006.1"/>
</dbReference>
<evidence type="ECO:0000256" key="8">
    <source>
        <dbReference type="ARBA" id="ARBA00023136"/>
    </source>
</evidence>
<evidence type="ECO:0000256" key="7">
    <source>
        <dbReference type="ARBA" id="ARBA00022989"/>
    </source>
</evidence>
<keyword evidence="14" id="KW-1185">Reference proteome</keyword>
<proteinExistence type="inferred from homology"/>
<dbReference type="InterPro" id="IPR012902">
    <property type="entry name" value="N_methyl_site"/>
</dbReference>
<dbReference type="InterPro" id="IPR045584">
    <property type="entry name" value="Pilin-like"/>
</dbReference>
<dbReference type="PROSITE" id="PS00409">
    <property type="entry name" value="PROKAR_NTER_METHYL"/>
    <property type="match status" value="1"/>
</dbReference>
<evidence type="ECO:0000313" key="14">
    <source>
        <dbReference type="Proteomes" id="UP001253595"/>
    </source>
</evidence>
<evidence type="ECO:0000256" key="1">
    <source>
        <dbReference type="ARBA" id="ARBA00004377"/>
    </source>
</evidence>
<dbReference type="InterPro" id="IPR022346">
    <property type="entry name" value="T2SS_GspH"/>
</dbReference>
<evidence type="ECO:0000256" key="6">
    <source>
        <dbReference type="ARBA" id="ARBA00022692"/>
    </source>
</evidence>
<organism evidence="13 14">
    <name type="scientific">Cellvibrio fibrivorans</name>
    <dbReference type="NCBI Taxonomy" id="126350"/>
    <lineage>
        <taxon>Bacteria</taxon>
        <taxon>Pseudomonadati</taxon>
        <taxon>Pseudomonadota</taxon>
        <taxon>Gammaproteobacteria</taxon>
        <taxon>Cellvibrionales</taxon>
        <taxon>Cellvibrionaceae</taxon>
        <taxon>Cellvibrio</taxon>
    </lineage>
</organism>
<evidence type="ECO:0000259" key="12">
    <source>
        <dbReference type="Pfam" id="PF12019"/>
    </source>
</evidence>
<dbReference type="Gene3D" id="3.55.40.10">
    <property type="entry name" value="minor pseudopilin epsh domain"/>
    <property type="match status" value="1"/>
</dbReference>
<name>A0ABU1V106_9GAMM</name>
<dbReference type="EMBL" id="JAVDVX010000006">
    <property type="protein sequence ID" value="MDR7091137.1"/>
    <property type="molecule type" value="Genomic_DNA"/>
</dbReference>
<dbReference type="NCBIfam" id="TIGR02532">
    <property type="entry name" value="IV_pilin_GFxxxE"/>
    <property type="match status" value="1"/>
</dbReference>
<dbReference type="Pfam" id="PF07963">
    <property type="entry name" value="N_methyl"/>
    <property type="match status" value="1"/>
</dbReference>
<sequence>MVYRNKGFTLVELMVTVAIVAIGLSIAVPSFQAQILNNRSIALGEDFASAVNYTRSEAVKRAGRVSLCASKNGTACDGVWTDGFMAFVDTAANDTATPPVVGLVLRVWERQNVDALITVRSDAIDVNFIRYTSLGTLARVNEKPVVIAAELKKCTGKAARRIDIGLSGLVSVNSAACTAY</sequence>
<reference evidence="13 14" key="1">
    <citation type="submission" date="2023-07" db="EMBL/GenBank/DDBJ databases">
        <title>Sorghum-associated microbial communities from plants grown in Nebraska, USA.</title>
        <authorList>
            <person name="Schachtman D."/>
        </authorList>
    </citation>
    <scope>NUCLEOTIDE SEQUENCE [LARGE SCALE GENOMIC DNA]</scope>
    <source>
        <strain evidence="13 14">BE190</strain>
    </source>
</reference>
<dbReference type="Pfam" id="PF12019">
    <property type="entry name" value="GspH"/>
    <property type="match status" value="1"/>
</dbReference>
<keyword evidence="6 11" id="KW-0812">Transmembrane</keyword>
<gene>
    <name evidence="13" type="ORF">J2X05_003172</name>
</gene>
<evidence type="ECO:0000256" key="11">
    <source>
        <dbReference type="SAM" id="Phobius"/>
    </source>
</evidence>
<evidence type="ECO:0000256" key="3">
    <source>
        <dbReference type="ARBA" id="ARBA00022475"/>
    </source>
</evidence>
<keyword evidence="8 11" id="KW-0472">Membrane</keyword>
<dbReference type="Proteomes" id="UP001253595">
    <property type="component" value="Unassembled WGS sequence"/>
</dbReference>
<feature type="domain" description="General secretion pathway GspH" evidence="12">
    <location>
        <begin position="45"/>
        <end position="168"/>
    </location>
</feature>
<keyword evidence="5" id="KW-0997">Cell inner membrane</keyword>
<keyword evidence="3" id="KW-1003">Cell membrane</keyword>
<dbReference type="SUPFAM" id="SSF54523">
    <property type="entry name" value="Pili subunits"/>
    <property type="match status" value="1"/>
</dbReference>
<comment type="caution">
    <text evidence="13">The sequence shown here is derived from an EMBL/GenBank/DDBJ whole genome shotgun (WGS) entry which is preliminary data.</text>
</comment>
<evidence type="ECO:0000256" key="5">
    <source>
        <dbReference type="ARBA" id="ARBA00022519"/>
    </source>
</evidence>
<keyword evidence="7 11" id="KW-1133">Transmembrane helix</keyword>
<keyword evidence="4" id="KW-0488">Methylation</keyword>
<evidence type="ECO:0000256" key="2">
    <source>
        <dbReference type="ARBA" id="ARBA00021549"/>
    </source>
</evidence>
<feature type="transmembrane region" description="Helical" evidence="11">
    <location>
        <begin position="7"/>
        <end position="28"/>
    </location>
</feature>
<comment type="subcellular location">
    <subcellularLocation>
        <location evidence="1">Cell inner membrane</location>
        <topology evidence="1">Single-pass membrane protein</topology>
    </subcellularLocation>
</comment>
<evidence type="ECO:0000313" key="13">
    <source>
        <dbReference type="EMBL" id="MDR7091137.1"/>
    </source>
</evidence>
<comment type="similarity">
    <text evidence="9">Belongs to the GSP H family.</text>
</comment>
<evidence type="ECO:0000256" key="9">
    <source>
        <dbReference type="ARBA" id="ARBA00025772"/>
    </source>
</evidence>